<dbReference type="UniPathway" id="UPA00060"/>
<dbReference type="InterPro" id="IPR003720">
    <property type="entry name" value="tRNA_STrfase"/>
</dbReference>
<dbReference type="GO" id="GO:0052837">
    <property type="term" value="P:thiazole biosynthetic process"/>
    <property type="evidence" value="ECO:0007669"/>
    <property type="project" value="TreeGrafter"/>
</dbReference>
<keyword evidence="7 8" id="KW-0784">Thiamine biosynthesis</keyword>
<evidence type="ECO:0000256" key="1">
    <source>
        <dbReference type="ARBA" id="ARBA00022490"/>
    </source>
</evidence>
<proteinExistence type="inferred from homology"/>
<protein>
    <recommendedName>
        <fullName evidence="8">Probable tRNA sulfurtransferase</fullName>
        <ecNumber evidence="8">2.8.1.4</ecNumber>
    </recommendedName>
    <alternativeName>
        <fullName evidence="8">Sulfur carrier protein ThiS sulfurtransferase</fullName>
    </alternativeName>
    <alternativeName>
        <fullName evidence="8">Thiamine biosynthesis protein ThiI</fullName>
    </alternativeName>
    <alternativeName>
        <fullName evidence="8">tRNA 4-thiouridine synthase</fullName>
    </alternativeName>
</protein>
<evidence type="ECO:0000256" key="8">
    <source>
        <dbReference type="HAMAP-Rule" id="MF_00021"/>
    </source>
</evidence>
<dbReference type="GO" id="GO:0009228">
    <property type="term" value="P:thiamine biosynthetic process"/>
    <property type="evidence" value="ECO:0007669"/>
    <property type="project" value="UniProtKB-KW"/>
</dbReference>
<keyword evidence="3 8" id="KW-0808">Transferase</keyword>
<feature type="binding site" evidence="8">
    <location>
        <position position="282"/>
    </location>
    <ligand>
        <name>ATP</name>
        <dbReference type="ChEBI" id="CHEBI:30616"/>
    </ligand>
</feature>
<dbReference type="GO" id="GO:0005524">
    <property type="term" value="F:ATP binding"/>
    <property type="evidence" value="ECO:0007669"/>
    <property type="project" value="UniProtKB-UniRule"/>
</dbReference>
<evidence type="ECO:0000256" key="3">
    <source>
        <dbReference type="ARBA" id="ARBA00022679"/>
    </source>
</evidence>
<dbReference type="Pfam" id="PF02926">
    <property type="entry name" value="THUMP"/>
    <property type="match status" value="1"/>
</dbReference>
<gene>
    <name evidence="8" type="primary">thiI</name>
    <name evidence="10" type="ordered locus">ASAC_0618</name>
</gene>
<comment type="subcellular location">
    <subcellularLocation>
        <location evidence="8">Cytoplasm</location>
    </subcellularLocation>
</comment>
<keyword evidence="11" id="KW-1185">Reference proteome</keyword>
<dbReference type="AlphaFoldDB" id="D9Q137"/>
<evidence type="ECO:0000256" key="6">
    <source>
        <dbReference type="ARBA" id="ARBA00022884"/>
    </source>
</evidence>
<dbReference type="SMART" id="SM00981">
    <property type="entry name" value="THUMP"/>
    <property type="match status" value="1"/>
</dbReference>
<keyword evidence="5 8" id="KW-0067">ATP-binding</keyword>
<dbReference type="PROSITE" id="PS51165">
    <property type="entry name" value="THUMP"/>
    <property type="match status" value="1"/>
</dbReference>
<dbReference type="FunCoup" id="D9Q137">
    <property type="interactions" value="51"/>
</dbReference>
<dbReference type="Proteomes" id="UP000000346">
    <property type="component" value="Chromosome"/>
</dbReference>
<dbReference type="InterPro" id="IPR050102">
    <property type="entry name" value="tRNA_sulfurtransferase_ThiI"/>
</dbReference>
<dbReference type="eggNOG" id="arCOG00038">
    <property type="taxonomic scope" value="Archaea"/>
</dbReference>
<feature type="binding site" evidence="8">
    <location>
        <position position="273"/>
    </location>
    <ligand>
        <name>ATP</name>
        <dbReference type="ChEBI" id="CHEBI:30616"/>
    </ligand>
</feature>
<comment type="similarity">
    <text evidence="8">Belongs to the ThiI family.</text>
</comment>
<dbReference type="GO" id="GO:0140741">
    <property type="term" value="F:tRNA-uracil-4 sulfurtransferase activity"/>
    <property type="evidence" value="ECO:0007669"/>
    <property type="project" value="UniProtKB-EC"/>
</dbReference>
<sequence length="375" mass="40838">MVATLAGELGIKGRPTRAHMVNELIRNVSATVRLRSWRAYGGTLVLEVDGDLPALSRVFGIAHYSAATPVKYEDLQDLTRKASALVVEDVRGRRFAVRARRAGGEDRFTSMDVNRELGAALLQASAGVDLESPEVTVYVDIVERGLAYVHTGLAEGARGLPVGVAGRTVALVSGGIDSPVATWMIMKRGVVPLVLNLSIGGEEHRRAVLEEVRALRAWSGRHDIKVFFVDGIPVMKGLAEVRRELRVVTLKRVLYRLAEALAIREGAHSITTGESLSQVSSQTMWNLEAEEHGIELPVLRPLIAMDKDEIAEVARRIGTYSVSAKVPEYCAIAQASTTRARVEDVIKAEQAMNLDYRELVKSAEVVKVSPEGQST</sequence>
<dbReference type="GO" id="GO:0005829">
    <property type="term" value="C:cytosol"/>
    <property type="evidence" value="ECO:0007669"/>
    <property type="project" value="TreeGrafter"/>
</dbReference>
<dbReference type="Pfam" id="PF02568">
    <property type="entry name" value="ThiI"/>
    <property type="match status" value="1"/>
</dbReference>
<comment type="catalytic activity">
    <reaction evidence="8">
        <text>[ThiI sulfur-carrier protein]-S-sulfanyl-L-cysteine + a uridine in tRNA + 2 reduced [2Fe-2S]-[ferredoxin] + ATP + H(+) = [ThiI sulfur-carrier protein]-L-cysteine + a 4-thiouridine in tRNA + 2 oxidized [2Fe-2S]-[ferredoxin] + AMP + diphosphate</text>
        <dbReference type="Rhea" id="RHEA:24176"/>
        <dbReference type="Rhea" id="RHEA-COMP:10000"/>
        <dbReference type="Rhea" id="RHEA-COMP:10001"/>
        <dbReference type="Rhea" id="RHEA-COMP:13337"/>
        <dbReference type="Rhea" id="RHEA-COMP:13338"/>
        <dbReference type="Rhea" id="RHEA-COMP:13339"/>
        <dbReference type="Rhea" id="RHEA-COMP:13340"/>
        <dbReference type="ChEBI" id="CHEBI:15378"/>
        <dbReference type="ChEBI" id="CHEBI:29950"/>
        <dbReference type="ChEBI" id="CHEBI:30616"/>
        <dbReference type="ChEBI" id="CHEBI:33019"/>
        <dbReference type="ChEBI" id="CHEBI:33737"/>
        <dbReference type="ChEBI" id="CHEBI:33738"/>
        <dbReference type="ChEBI" id="CHEBI:61963"/>
        <dbReference type="ChEBI" id="CHEBI:65315"/>
        <dbReference type="ChEBI" id="CHEBI:136798"/>
        <dbReference type="ChEBI" id="CHEBI:456215"/>
        <dbReference type="EC" id="2.8.1.4"/>
    </reaction>
</comment>
<accession>D9Q137</accession>
<evidence type="ECO:0000256" key="5">
    <source>
        <dbReference type="ARBA" id="ARBA00022840"/>
    </source>
</evidence>
<dbReference type="STRING" id="666510.ASAC_0618"/>
<dbReference type="Gene3D" id="3.30.2130.30">
    <property type="match status" value="1"/>
</dbReference>
<dbReference type="KEGG" id="asc:ASAC_0618"/>
<evidence type="ECO:0000313" key="11">
    <source>
        <dbReference type="Proteomes" id="UP000000346"/>
    </source>
</evidence>
<dbReference type="RefSeq" id="WP_013266537.1">
    <property type="nucleotide sequence ID" value="NC_014374.1"/>
</dbReference>
<feature type="domain" description="THUMP" evidence="9">
    <location>
        <begin position="49"/>
        <end position="155"/>
    </location>
</feature>
<dbReference type="PANTHER" id="PTHR43209:SF1">
    <property type="entry name" value="TRNA SULFURTRANSFERASE"/>
    <property type="match status" value="1"/>
</dbReference>
<dbReference type="GO" id="GO:0009229">
    <property type="term" value="P:thiamine diphosphate biosynthetic process"/>
    <property type="evidence" value="ECO:0007669"/>
    <property type="project" value="UniProtKB-UniRule"/>
</dbReference>
<dbReference type="GO" id="GO:0002937">
    <property type="term" value="P:tRNA 4-thiouridine biosynthesis"/>
    <property type="evidence" value="ECO:0007669"/>
    <property type="project" value="TreeGrafter"/>
</dbReference>
<dbReference type="HAMAP" id="MF_00021">
    <property type="entry name" value="ThiI"/>
    <property type="match status" value="1"/>
</dbReference>
<dbReference type="InterPro" id="IPR004114">
    <property type="entry name" value="THUMP_dom"/>
</dbReference>
<dbReference type="InterPro" id="IPR020536">
    <property type="entry name" value="ThiI_AANH"/>
</dbReference>
<dbReference type="Gene3D" id="3.40.50.620">
    <property type="entry name" value="HUPs"/>
    <property type="match status" value="1"/>
</dbReference>
<name>D9Q137_ACIS3</name>
<dbReference type="EC" id="2.8.1.4" evidence="8"/>
<comment type="function">
    <text evidence="8">Catalyzes the ATP-dependent transfer of a sulfur to tRNA to produce 4-thiouridine in position 8 of tRNAs, which functions as a near-UV photosensor. Also catalyzes the transfer of sulfur to the sulfur carrier protein ThiS, forming ThiS-thiocarboxylate. This is a step in the synthesis of thiazole, in the thiamine biosynthesis pathway. The sulfur is donated as persulfide by IscS.</text>
</comment>
<dbReference type="PANTHER" id="PTHR43209">
    <property type="entry name" value="TRNA SULFURTRANSFERASE"/>
    <property type="match status" value="1"/>
</dbReference>
<evidence type="ECO:0000259" key="9">
    <source>
        <dbReference type="PROSITE" id="PS51165"/>
    </source>
</evidence>
<reference evidence="10 11" key="1">
    <citation type="journal article" date="2010" name="Appl. Environ. Microbiol.">
        <title>The genome sequence of the crenarchaeon Acidilobus saccharovorans supports a new order, Acidilobales, and suggests an important ecological role in terrestrial acidic hot springs.</title>
        <authorList>
            <person name="Mardanov A.V."/>
            <person name="Svetlitchnyi V.A."/>
            <person name="Beletsky A.V."/>
            <person name="Prokofeva M.I."/>
            <person name="Bonch-Osmolovskaya E.A."/>
            <person name="Ravin N.V."/>
            <person name="Skryabin K.G."/>
        </authorList>
    </citation>
    <scope>NUCLEOTIDE SEQUENCE [LARGE SCALE GENOMIC DNA]</scope>
    <source>
        <strain evidence="11">DSM 16705 / JCM 18335 / VKM B-2471 / 345-15</strain>
    </source>
</reference>
<evidence type="ECO:0000256" key="7">
    <source>
        <dbReference type="ARBA" id="ARBA00022977"/>
    </source>
</evidence>
<evidence type="ECO:0000256" key="2">
    <source>
        <dbReference type="ARBA" id="ARBA00022555"/>
    </source>
</evidence>
<evidence type="ECO:0000313" key="10">
    <source>
        <dbReference type="EMBL" id="ADL19025.1"/>
    </source>
</evidence>
<dbReference type="InterPro" id="IPR014729">
    <property type="entry name" value="Rossmann-like_a/b/a_fold"/>
</dbReference>
<dbReference type="HOGENOM" id="CLU_037952_4_0_2"/>
<comment type="catalytic activity">
    <reaction evidence="8">
        <text>[ThiS sulfur-carrier protein]-C-terminal Gly-Gly-AMP + S-sulfanyl-L-cysteinyl-[cysteine desulfurase] + AH2 = [ThiS sulfur-carrier protein]-C-terminal-Gly-aminoethanethioate + L-cysteinyl-[cysteine desulfurase] + A + AMP + 2 H(+)</text>
        <dbReference type="Rhea" id="RHEA:43340"/>
        <dbReference type="Rhea" id="RHEA-COMP:12157"/>
        <dbReference type="Rhea" id="RHEA-COMP:12158"/>
        <dbReference type="Rhea" id="RHEA-COMP:12910"/>
        <dbReference type="Rhea" id="RHEA-COMP:19908"/>
        <dbReference type="ChEBI" id="CHEBI:13193"/>
        <dbReference type="ChEBI" id="CHEBI:15378"/>
        <dbReference type="ChEBI" id="CHEBI:17499"/>
        <dbReference type="ChEBI" id="CHEBI:29950"/>
        <dbReference type="ChEBI" id="CHEBI:61963"/>
        <dbReference type="ChEBI" id="CHEBI:90618"/>
        <dbReference type="ChEBI" id="CHEBI:232372"/>
        <dbReference type="ChEBI" id="CHEBI:456215"/>
    </reaction>
</comment>
<dbReference type="GO" id="GO:0000049">
    <property type="term" value="F:tRNA binding"/>
    <property type="evidence" value="ECO:0007669"/>
    <property type="project" value="UniProtKB-UniRule"/>
</dbReference>
<comment type="caution">
    <text evidence="8">Lacks conserved residue(s) required for the propagation of feature annotation.</text>
</comment>
<evidence type="ECO:0000256" key="4">
    <source>
        <dbReference type="ARBA" id="ARBA00022741"/>
    </source>
</evidence>
<feature type="binding site" evidence="8">
    <location>
        <begin position="171"/>
        <end position="172"/>
    </location>
    <ligand>
        <name>ATP</name>
        <dbReference type="ChEBI" id="CHEBI:30616"/>
    </ligand>
</feature>
<dbReference type="InParanoid" id="D9Q137"/>
<keyword evidence="1 8" id="KW-0963">Cytoplasm</keyword>
<dbReference type="SUPFAM" id="SSF143437">
    <property type="entry name" value="THUMP domain-like"/>
    <property type="match status" value="1"/>
</dbReference>
<keyword evidence="4 8" id="KW-0547">Nucleotide-binding</keyword>
<dbReference type="GO" id="GO:0004810">
    <property type="term" value="F:CCA tRNA nucleotidyltransferase activity"/>
    <property type="evidence" value="ECO:0007669"/>
    <property type="project" value="InterPro"/>
</dbReference>
<keyword evidence="2 8" id="KW-0820">tRNA-binding</keyword>
<dbReference type="EMBL" id="CP001742">
    <property type="protein sequence ID" value="ADL19025.1"/>
    <property type="molecule type" value="Genomic_DNA"/>
</dbReference>
<organism evidence="10 11">
    <name type="scientific">Acidilobus saccharovorans (strain DSM 16705 / JCM 18335 / VKM B-2471 / 345-15)</name>
    <dbReference type="NCBI Taxonomy" id="666510"/>
    <lineage>
        <taxon>Archaea</taxon>
        <taxon>Thermoproteota</taxon>
        <taxon>Thermoprotei</taxon>
        <taxon>Acidilobales</taxon>
        <taxon>Acidilobaceae</taxon>
        <taxon>Acidilobus</taxon>
    </lineage>
</organism>
<feature type="binding site" evidence="8">
    <location>
        <position position="251"/>
    </location>
    <ligand>
        <name>ATP</name>
        <dbReference type="ChEBI" id="CHEBI:30616"/>
    </ligand>
</feature>
<keyword evidence="6 8" id="KW-0694">RNA-binding</keyword>
<dbReference type="SUPFAM" id="SSF52402">
    <property type="entry name" value="Adenine nucleotide alpha hydrolases-like"/>
    <property type="match status" value="1"/>
</dbReference>
<dbReference type="GeneID" id="9498851"/>
<comment type="pathway">
    <text evidence="8">Cofactor biosynthesis; thiamine diphosphate biosynthesis.</text>
</comment>